<dbReference type="SUPFAM" id="SSF46689">
    <property type="entry name" value="Homeodomain-like"/>
    <property type="match status" value="2"/>
</dbReference>
<evidence type="ECO:0000256" key="1">
    <source>
        <dbReference type="ARBA" id="ARBA00004496"/>
    </source>
</evidence>
<dbReference type="InterPro" id="IPR018060">
    <property type="entry name" value="HTH_AraC"/>
</dbReference>
<protein>
    <recommendedName>
        <fullName evidence="2">Stage 0 sporulation protein A homolog</fullName>
    </recommendedName>
</protein>
<keyword evidence="5" id="KW-0902">Two-component regulatory system</keyword>
<dbReference type="Gene3D" id="1.10.10.60">
    <property type="entry name" value="Homeodomain-like"/>
    <property type="match status" value="2"/>
</dbReference>
<accession>S0FS66</accession>
<feature type="modified residue" description="4-aspartylphosphate" evidence="10">
    <location>
        <position position="68"/>
    </location>
</feature>
<dbReference type="GO" id="GO:0003700">
    <property type="term" value="F:DNA-binding transcription factor activity"/>
    <property type="evidence" value="ECO:0007669"/>
    <property type="project" value="InterPro"/>
</dbReference>
<dbReference type="PROSITE" id="PS50110">
    <property type="entry name" value="RESPONSE_REGULATORY"/>
    <property type="match status" value="1"/>
</dbReference>
<dbReference type="GO" id="GO:0043565">
    <property type="term" value="F:sequence-specific DNA binding"/>
    <property type="evidence" value="ECO:0007669"/>
    <property type="project" value="InterPro"/>
</dbReference>
<dbReference type="PROSITE" id="PS01124">
    <property type="entry name" value="HTH_ARAC_FAMILY_2"/>
    <property type="match status" value="1"/>
</dbReference>
<keyword evidence="7" id="KW-0238">DNA-binding</keyword>
<dbReference type="EMBL" id="AORV01000031">
    <property type="protein sequence ID" value="EMS72029.1"/>
    <property type="molecule type" value="Genomic_DNA"/>
</dbReference>
<reference evidence="13 14" key="1">
    <citation type="journal article" date="2013" name="Genome Announc.">
        <title>Draft Genome Sequence of the Cellulolytic, Mesophilic, Anaerobic Bacterium Clostridium termitidis Strain CT1112 (DSM 5398).</title>
        <authorList>
            <person name="Lal S."/>
            <person name="Ramachandran U."/>
            <person name="Zhang X."/>
            <person name="Munir R."/>
            <person name="Sparling R."/>
            <person name="Levin D.B."/>
        </authorList>
    </citation>
    <scope>NUCLEOTIDE SEQUENCE [LARGE SCALE GENOMIC DNA]</scope>
    <source>
        <strain evidence="13 14">CT1112</strain>
    </source>
</reference>
<comment type="subcellular location">
    <subcellularLocation>
        <location evidence="1">Cytoplasm</location>
    </subcellularLocation>
</comment>
<dbReference type="SMART" id="SM00448">
    <property type="entry name" value="REC"/>
    <property type="match status" value="1"/>
</dbReference>
<comment type="caution">
    <text evidence="13">The sequence shown here is derived from an EMBL/GenBank/DDBJ whole genome shotgun (WGS) entry which is preliminary data.</text>
</comment>
<evidence type="ECO:0000256" key="2">
    <source>
        <dbReference type="ARBA" id="ARBA00018672"/>
    </source>
</evidence>
<keyword evidence="8" id="KW-0804">Transcription</keyword>
<feature type="domain" description="Response regulatory" evidence="12">
    <location>
        <begin position="16"/>
        <end position="133"/>
    </location>
</feature>
<evidence type="ECO:0000259" key="11">
    <source>
        <dbReference type="PROSITE" id="PS01124"/>
    </source>
</evidence>
<keyword evidence="14" id="KW-1185">Reference proteome</keyword>
<evidence type="ECO:0000256" key="5">
    <source>
        <dbReference type="ARBA" id="ARBA00023012"/>
    </source>
</evidence>
<dbReference type="GO" id="GO:0000160">
    <property type="term" value="P:phosphorelay signal transduction system"/>
    <property type="evidence" value="ECO:0007669"/>
    <property type="project" value="UniProtKB-KW"/>
</dbReference>
<dbReference type="PROSITE" id="PS00041">
    <property type="entry name" value="HTH_ARAC_FAMILY_1"/>
    <property type="match status" value="1"/>
</dbReference>
<dbReference type="InterPro" id="IPR011006">
    <property type="entry name" value="CheY-like_superfamily"/>
</dbReference>
<dbReference type="PRINTS" id="PR00032">
    <property type="entry name" value="HTHARAC"/>
</dbReference>
<proteinExistence type="predicted"/>
<evidence type="ECO:0000256" key="6">
    <source>
        <dbReference type="ARBA" id="ARBA00023015"/>
    </source>
</evidence>
<evidence type="ECO:0000313" key="14">
    <source>
        <dbReference type="Proteomes" id="UP000014155"/>
    </source>
</evidence>
<dbReference type="GO" id="GO:0005737">
    <property type="term" value="C:cytoplasm"/>
    <property type="evidence" value="ECO:0007669"/>
    <property type="project" value="UniProtKB-SubCell"/>
</dbReference>
<sequence>MNPSLDETKSSTHLYKALIIDDERPARQAVSALGKWAELGIDFPLEAAEGKTGLEIMKSHKPDIVLVDMRMPVMGGLEFIKAASAEFPNSKYVIISGYSDFEYARTAIKYNVADYLLKPVIEEELDNVLRQVVQGLDSERLSLQYNPVAHIARMLSADPESSRCGSIYYGIAAIYLVNQFREEKEKKFDFSHKASEISRLVLKCWDDRSSCLPTAENDRQLLLAVKVPAAAGDRVPSEDKLRADAAQQVEKLVEALRTDYGVYTIASVGSFHPKIEAVFESYRAAMELLNNINLLDNSRSVFTAAHTNDMPKWLSVLGKKELFTRAFDQKNLKSARDIVEQYFSSIKKHGYVSREDLIRITLEFMTVFREIAVEKGVMEVKRIIPQAGDRNIFSGCFKTEDFGGFIHSVFKALVESTSNPQTCSIHNIIIEIKEYIDNNYSEEISLTTFSSRYHMTREYLSKQFKEQFGLGIYEYVLKLRMTIAAKYLEDLNIKVQEVAQRVGYADNNYFSRAFKTFYGVSPKEYRSRN</sequence>
<dbReference type="SUPFAM" id="SSF52172">
    <property type="entry name" value="CheY-like"/>
    <property type="match status" value="1"/>
</dbReference>
<dbReference type="PATRIC" id="fig|1195236.3.peg.2427"/>
<gene>
    <name evidence="13" type="ORF">CTER_2123</name>
</gene>
<dbReference type="PANTHER" id="PTHR42713">
    <property type="entry name" value="HISTIDINE KINASE-RELATED"/>
    <property type="match status" value="1"/>
</dbReference>
<dbReference type="SMART" id="SM00342">
    <property type="entry name" value="HTH_ARAC"/>
    <property type="match status" value="1"/>
</dbReference>
<dbReference type="Pfam" id="PF12833">
    <property type="entry name" value="HTH_18"/>
    <property type="match status" value="1"/>
</dbReference>
<comment type="function">
    <text evidence="9">May play the central regulatory role in sporulation. It may be an element of the effector pathway responsible for the activation of sporulation genes in response to nutritional stress. Spo0A may act in concert with spo0H (a sigma factor) to control the expression of some genes that are critical to the sporulation process.</text>
</comment>
<keyword evidence="3" id="KW-0963">Cytoplasm</keyword>
<dbReference type="eggNOG" id="COG4753">
    <property type="taxonomic scope" value="Bacteria"/>
</dbReference>
<evidence type="ECO:0000256" key="8">
    <source>
        <dbReference type="ARBA" id="ARBA00023163"/>
    </source>
</evidence>
<dbReference type="CDD" id="cd17536">
    <property type="entry name" value="REC_YesN-like"/>
    <property type="match status" value="1"/>
</dbReference>
<keyword evidence="4 10" id="KW-0597">Phosphoprotein</keyword>
<dbReference type="PANTHER" id="PTHR42713:SF3">
    <property type="entry name" value="TRANSCRIPTIONAL REGULATORY PROTEIN HPTR"/>
    <property type="match status" value="1"/>
</dbReference>
<evidence type="ECO:0000259" key="12">
    <source>
        <dbReference type="PROSITE" id="PS50110"/>
    </source>
</evidence>
<name>S0FS66_RUMCE</name>
<dbReference type="InterPro" id="IPR018062">
    <property type="entry name" value="HTH_AraC-typ_CS"/>
</dbReference>
<evidence type="ECO:0000256" key="3">
    <source>
        <dbReference type="ARBA" id="ARBA00022490"/>
    </source>
</evidence>
<evidence type="ECO:0000256" key="10">
    <source>
        <dbReference type="PROSITE-ProRule" id="PRU00169"/>
    </source>
</evidence>
<dbReference type="AlphaFoldDB" id="S0FS66"/>
<dbReference type="Gene3D" id="3.40.50.2300">
    <property type="match status" value="1"/>
</dbReference>
<dbReference type="InterPro" id="IPR020449">
    <property type="entry name" value="Tscrpt_reg_AraC-type_HTH"/>
</dbReference>
<dbReference type="Pfam" id="PF00072">
    <property type="entry name" value="Response_reg"/>
    <property type="match status" value="1"/>
</dbReference>
<evidence type="ECO:0000256" key="4">
    <source>
        <dbReference type="ARBA" id="ARBA00022553"/>
    </source>
</evidence>
<feature type="domain" description="HTH araC/xylS-type" evidence="11">
    <location>
        <begin position="430"/>
        <end position="528"/>
    </location>
</feature>
<evidence type="ECO:0000256" key="7">
    <source>
        <dbReference type="ARBA" id="ARBA00023125"/>
    </source>
</evidence>
<evidence type="ECO:0000256" key="9">
    <source>
        <dbReference type="ARBA" id="ARBA00024867"/>
    </source>
</evidence>
<keyword evidence="6" id="KW-0805">Transcription regulation</keyword>
<dbReference type="InterPro" id="IPR009057">
    <property type="entry name" value="Homeodomain-like_sf"/>
</dbReference>
<dbReference type="RefSeq" id="WP_004625542.1">
    <property type="nucleotide sequence ID" value="NZ_AORV01000031.1"/>
</dbReference>
<evidence type="ECO:0000313" key="13">
    <source>
        <dbReference type="EMBL" id="EMS72029.1"/>
    </source>
</evidence>
<organism evidence="13 14">
    <name type="scientific">Ruminiclostridium cellobioparum subsp. termitidis CT1112</name>
    <dbReference type="NCBI Taxonomy" id="1195236"/>
    <lineage>
        <taxon>Bacteria</taxon>
        <taxon>Bacillati</taxon>
        <taxon>Bacillota</taxon>
        <taxon>Clostridia</taxon>
        <taxon>Eubacteriales</taxon>
        <taxon>Oscillospiraceae</taxon>
        <taxon>Ruminiclostridium</taxon>
    </lineage>
</organism>
<dbReference type="STRING" id="1195236.CTER_2123"/>
<dbReference type="Proteomes" id="UP000014155">
    <property type="component" value="Unassembled WGS sequence"/>
</dbReference>
<dbReference type="InterPro" id="IPR051552">
    <property type="entry name" value="HptR"/>
</dbReference>
<dbReference type="InterPro" id="IPR001789">
    <property type="entry name" value="Sig_transdc_resp-reg_receiver"/>
</dbReference>
<dbReference type="eggNOG" id="COG2207">
    <property type="taxonomic scope" value="Bacteria"/>
</dbReference>